<evidence type="ECO:0000259" key="2">
    <source>
        <dbReference type="Pfam" id="PF03061"/>
    </source>
</evidence>
<accession>A0A6G9AXD8</accession>
<dbReference type="AlphaFoldDB" id="A0A6G9AXD8"/>
<evidence type="ECO:0000313" key="4">
    <source>
        <dbReference type="Proteomes" id="UP000501802"/>
    </source>
</evidence>
<dbReference type="RefSeq" id="WP_167217683.1">
    <property type="nucleotide sequence ID" value="NZ_CP050063.1"/>
</dbReference>
<dbReference type="InterPro" id="IPR029069">
    <property type="entry name" value="HotDog_dom_sf"/>
</dbReference>
<dbReference type="KEGG" id="spib:G8759_33065"/>
<keyword evidence="4" id="KW-1185">Reference proteome</keyword>
<reference evidence="3 4" key="1">
    <citation type="submission" date="2020-03" db="EMBL/GenBank/DDBJ databases">
        <authorList>
            <person name="Kim M.K."/>
        </authorList>
    </citation>
    <scope>NUCLEOTIDE SEQUENCE [LARGE SCALE GENOMIC DNA]</scope>
    <source>
        <strain evidence="3 4">BT328</strain>
    </source>
</reference>
<feature type="domain" description="Thioesterase" evidence="2">
    <location>
        <begin position="80"/>
        <end position="157"/>
    </location>
</feature>
<dbReference type="PANTHER" id="PTHR43240:SF1">
    <property type="entry name" value="BLR5584 PROTEIN"/>
    <property type="match status" value="1"/>
</dbReference>
<dbReference type="Pfam" id="PF03061">
    <property type="entry name" value="4HBT"/>
    <property type="match status" value="1"/>
</dbReference>
<dbReference type="PANTHER" id="PTHR43240">
    <property type="entry name" value="1,4-DIHYDROXY-2-NAPHTHOYL-COA THIOESTERASE 1"/>
    <property type="match status" value="1"/>
</dbReference>
<dbReference type="CDD" id="cd03443">
    <property type="entry name" value="PaaI_thioesterase"/>
    <property type="match status" value="1"/>
</dbReference>
<dbReference type="GO" id="GO:0005829">
    <property type="term" value="C:cytosol"/>
    <property type="evidence" value="ECO:0007669"/>
    <property type="project" value="TreeGrafter"/>
</dbReference>
<evidence type="ECO:0000256" key="1">
    <source>
        <dbReference type="ARBA" id="ARBA00022801"/>
    </source>
</evidence>
<evidence type="ECO:0000313" key="3">
    <source>
        <dbReference type="EMBL" id="QIP17127.1"/>
    </source>
</evidence>
<gene>
    <name evidence="3" type="ORF">G8759_33065</name>
</gene>
<sequence length="170" mass="18209">MVPNELEQTERTRTYSWEDQSIGAKIGATLSGMDYLLGMMAGKYPAPAIAHTLDMGLESVEAGKVIFSIVPQEFHYNPIGAVHGGVFCTMLDSALACAIHSTLPAGTGYTTLELKVNLVRPLTVNTGKVLAIGTLIHAGRTIATAEGKIVDEQGKLYAHATTTCMLFPWK</sequence>
<dbReference type="InterPro" id="IPR003736">
    <property type="entry name" value="PAAI_dom"/>
</dbReference>
<name>A0A6G9AXD8_9BACT</name>
<dbReference type="Proteomes" id="UP000501802">
    <property type="component" value="Chromosome"/>
</dbReference>
<dbReference type="NCBIfam" id="TIGR00369">
    <property type="entry name" value="unchar_dom_1"/>
    <property type="match status" value="1"/>
</dbReference>
<organism evidence="3 4">
    <name type="scientific">Spirosoma aureum</name>
    <dbReference type="NCBI Taxonomy" id="2692134"/>
    <lineage>
        <taxon>Bacteria</taxon>
        <taxon>Pseudomonadati</taxon>
        <taxon>Bacteroidota</taxon>
        <taxon>Cytophagia</taxon>
        <taxon>Cytophagales</taxon>
        <taxon>Cytophagaceae</taxon>
        <taxon>Spirosoma</taxon>
    </lineage>
</organism>
<dbReference type="InterPro" id="IPR006683">
    <property type="entry name" value="Thioestr_dom"/>
</dbReference>
<dbReference type="SUPFAM" id="SSF54637">
    <property type="entry name" value="Thioesterase/thiol ester dehydrase-isomerase"/>
    <property type="match status" value="1"/>
</dbReference>
<proteinExistence type="predicted"/>
<protein>
    <submittedName>
        <fullName evidence="3">PaaI family thioesterase</fullName>
    </submittedName>
</protein>
<dbReference type="GO" id="GO:0061522">
    <property type="term" value="F:1,4-dihydroxy-2-naphthoyl-CoA thioesterase activity"/>
    <property type="evidence" value="ECO:0007669"/>
    <property type="project" value="TreeGrafter"/>
</dbReference>
<dbReference type="Gene3D" id="3.10.129.10">
    <property type="entry name" value="Hotdog Thioesterase"/>
    <property type="match status" value="1"/>
</dbReference>
<dbReference type="EMBL" id="CP050063">
    <property type="protein sequence ID" value="QIP17127.1"/>
    <property type="molecule type" value="Genomic_DNA"/>
</dbReference>
<keyword evidence="1" id="KW-0378">Hydrolase</keyword>